<dbReference type="InterPro" id="IPR010617">
    <property type="entry name" value="TMEM175-like"/>
</dbReference>
<comment type="subcellular location">
    <subcellularLocation>
        <location evidence="1">Membrane</location>
        <topology evidence="1">Multi-pass membrane protein</topology>
    </subcellularLocation>
</comment>
<evidence type="ECO:0000313" key="14">
    <source>
        <dbReference type="Proteomes" id="UP000192775"/>
    </source>
</evidence>
<evidence type="ECO:0000256" key="5">
    <source>
        <dbReference type="ARBA" id="ARBA00022692"/>
    </source>
</evidence>
<keyword evidence="5" id="KW-0812">Transmembrane</keyword>
<evidence type="ECO:0000256" key="3">
    <source>
        <dbReference type="ARBA" id="ARBA00022448"/>
    </source>
</evidence>
<comment type="similarity">
    <text evidence="2">Belongs to the TMEM175 family.</text>
</comment>
<reference evidence="13 14" key="1">
    <citation type="submission" date="2017-04" db="EMBL/GenBank/DDBJ databases">
        <authorList>
            <person name="Afonso C.L."/>
            <person name="Miller P.J."/>
            <person name="Scott M.A."/>
            <person name="Spackman E."/>
            <person name="Goraichik I."/>
            <person name="Dimitrov K.M."/>
            <person name="Suarez D.L."/>
            <person name="Swayne D.E."/>
        </authorList>
    </citation>
    <scope>NUCLEOTIDE SEQUENCE [LARGE SCALE GENOMIC DNA]</scope>
    <source>
        <strain evidence="14">XA(T)</strain>
    </source>
</reference>
<dbReference type="EMBL" id="CP020715">
    <property type="protein sequence ID" value="ARJ06271.1"/>
    <property type="molecule type" value="Genomic_DNA"/>
</dbReference>
<dbReference type="Pfam" id="PF06736">
    <property type="entry name" value="TMEM175"/>
    <property type="match status" value="1"/>
</dbReference>
<evidence type="ECO:0000256" key="1">
    <source>
        <dbReference type="ARBA" id="ARBA00004141"/>
    </source>
</evidence>
<dbReference type="RefSeq" id="WP_085020409.1">
    <property type="nucleotide sequence ID" value="NZ_BMHD01000001.1"/>
</dbReference>
<organism evidence="13 14">
    <name type="scientific">Cnuibacter physcomitrellae</name>
    <dbReference type="NCBI Taxonomy" id="1619308"/>
    <lineage>
        <taxon>Bacteria</taxon>
        <taxon>Bacillati</taxon>
        <taxon>Actinomycetota</taxon>
        <taxon>Actinomycetes</taxon>
        <taxon>Micrococcales</taxon>
        <taxon>Microbacteriaceae</taxon>
        <taxon>Cnuibacter</taxon>
    </lineage>
</organism>
<evidence type="ECO:0000256" key="6">
    <source>
        <dbReference type="ARBA" id="ARBA00022826"/>
    </source>
</evidence>
<proteinExistence type="inferred from homology"/>
<keyword evidence="10" id="KW-0472">Membrane</keyword>
<keyword evidence="9" id="KW-0406">Ion transport</keyword>
<keyword evidence="6" id="KW-0631">Potassium channel</keyword>
<name>A0A1X9LQR1_9MICO</name>
<keyword evidence="8" id="KW-1133">Transmembrane helix</keyword>
<evidence type="ECO:0000256" key="8">
    <source>
        <dbReference type="ARBA" id="ARBA00022989"/>
    </source>
</evidence>
<evidence type="ECO:0000256" key="2">
    <source>
        <dbReference type="ARBA" id="ARBA00006920"/>
    </source>
</evidence>
<evidence type="ECO:0000256" key="9">
    <source>
        <dbReference type="ARBA" id="ARBA00023065"/>
    </source>
</evidence>
<evidence type="ECO:0000256" key="4">
    <source>
        <dbReference type="ARBA" id="ARBA00022538"/>
    </source>
</evidence>
<keyword evidence="11" id="KW-0407">Ion channel</keyword>
<dbReference type="KEGG" id="cphy:B5808_14430"/>
<dbReference type="STRING" id="1619308.B5808_14430"/>
<keyword evidence="3" id="KW-0813">Transport</keyword>
<comment type="catalytic activity">
    <reaction evidence="12">
        <text>K(+)(in) = K(+)(out)</text>
        <dbReference type="Rhea" id="RHEA:29463"/>
        <dbReference type="ChEBI" id="CHEBI:29103"/>
    </reaction>
</comment>
<dbReference type="GO" id="GO:0015252">
    <property type="term" value="F:proton channel activity"/>
    <property type="evidence" value="ECO:0007669"/>
    <property type="project" value="InterPro"/>
</dbReference>
<dbReference type="PANTHER" id="PTHR31462">
    <property type="entry name" value="ENDOSOMAL/LYSOSOMAL POTASSIUM CHANNEL TMEM175"/>
    <property type="match status" value="1"/>
</dbReference>
<protein>
    <submittedName>
        <fullName evidence="13">Uncharacterized protein</fullName>
    </submittedName>
</protein>
<keyword evidence="14" id="KW-1185">Reference proteome</keyword>
<evidence type="ECO:0000256" key="10">
    <source>
        <dbReference type="ARBA" id="ARBA00023136"/>
    </source>
</evidence>
<dbReference type="Proteomes" id="UP000192775">
    <property type="component" value="Chromosome"/>
</dbReference>
<evidence type="ECO:0000256" key="11">
    <source>
        <dbReference type="ARBA" id="ARBA00023303"/>
    </source>
</evidence>
<gene>
    <name evidence="13" type="ORF">B5808_14430</name>
</gene>
<evidence type="ECO:0000313" key="13">
    <source>
        <dbReference type="EMBL" id="ARJ06271.1"/>
    </source>
</evidence>
<accession>A0A1X9LQR1</accession>
<sequence>MAHERSFDRLVNFSDAVVAIAITLLGLPLIDLAAELGQNGIDTVGELLLHNATRLFGFGLSFAVIAVFWMAHHRVYDYLTGYTRGLIWLNMLWLASIVFLPFPTEIIASGHDDAGAAALYIGTMIVTAAALLAQILLVRARPELISGGREALSYVPALAVTVALFVALGVTILVPGTHLWTLLLIVPAQVVTRRIQVARERRTATPGPR</sequence>
<dbReference type="GO" id="GO:0016020">
    <property type="term" value="C:membrane"/>
    <property type="evidence" value="ECO:0007669"/>
    <property type="project" value="UniProtKB-SubCell"/>
</dbReference>
<dbReference type="GO" id="GO:0005267">
    <property type="term" value="F:potassium channel activity"/>
    <property type="evidence" value="ECO:0007669"/>
    <property type="project" value="UniProtKB-KW"/>
</dbReference>
<evidence type="ECO:0000256" key="7">
    <source>
        <dbReference type="ARBA" id="ARBA00022958"/>
    </source>
</evidence>
<keyword evidence="7" id="KW-0630">Potassium</keyword>
<dbReference type="PANTHER" id="PTHR31462:SF5">
    <property type="entry name" value="ENDOSOMAL_LYSOSOMAL PROTON CHANNEL TMEM175"/>
    <property type="match status" value="1"/>
</dbReference>
<keyword evidence="4" id="KW-0633">Potassium transport</keyword>
<evidence type="ECO:0000256" key="12">
    <source>
        <dbReference type="ARBA" id="ARBA00034430"/>
    </source>
</evidence>
<dbReference type="AlphaFoldDB" id="A0A1X9LQR1"/>